<dbReference type="EMBL" id="CAJVPT010057220">
    <property type="protein sequence ID" value="CAG8758130.1"/>
    <property type="molecule type" value="Genomic_DNA"/>
</dbReference>
<name>A0ACA9QM82_9GLOM</name>
<feature type="non-terminal residue" evidence="1">
    <location>
        <position position="1"/>
    </location>
</feature>
<protein>
    <submittedName>
        <fullName evidence="1">6003_t:CDS:1</fullName>
    </submittedName>
</protein>
<evidence type="ECO:0000313" key="2">
    <source>
        <dbReference type="Proteomes" id="UP000789525"/>
    </source>
</evidence>
<evidence type="ECO:0000313" key="1">
    <source>
        <dbReference type="EMBL" id="CAG8758130.1"/>
    </source>
</evidence>
<feature type="non-terminal residue" evidence="1">
    <location>
        <position position="97"/>
    </location>
</feature>
<proteinExistence type="predicted"/>
<sequence length="97" mass="10834">NIPKFGNRSILLGSNEASLWTFVEWTNSAAYISKPVDWFVLIISKSTDPYLICDSKRFTPGYYDPVHYSMGIVILTLMSSDHDAFSAAVDVCDPIPL</sequence>
<reference evidence="1" key="1">
    <citation type="submission" date="2021-06" db="EMBL/GenBank/DDBJ databases">
        <authorList>
            <person name="Kallberg Y."/>
            <person name="Tangrot J."/>
            <person name="Rosling A."/>
        </authorList>
    </citation>
    <scope>NUCLEOTIDE SEQUENCE</scope>
    <source>
        <strain evidence="1">CL356</strain>
    </source>
</reference>
<comment type="caution">
    <text evidence="1">The sequence shown here is derived from an EMBL/GenBank/DDBJ whole genome shotgun (WGS) entry which is preliminary data.</text>
</comment>
<keyword evidence="2" id="KW-1185">Reference proteome</keyword>
<accession>A0ACA9QM82</accession>
<organism evidence="1 2">
    <name type="scientific">Acaulospora colombiana</name>
    <dbReference type="NCBI Taxonomy" id="27376"/>
    <lineage>
        <taxon>Eukaryota</taxon>
        <taxon>Fungi</taxon>
        <taxon>Fungi incertae sedis</taxon>
        <taxon>Mucoromycota</taxon>
        <taxon>Glomeromycotina</taxon>
        <taxon>Glomeromycetes</taxon>
        <taxon>Diversisporales</taxon>
        <taxon>Acaulosporaceae</taxon>
        <taxon>Acaulospora</taxon>
    </lineage>
</organism>
<dbReference type="Proteomes" id="UP000789525">
    <property type="component" value="Unassembled WGS sequence"/>
</dbReference>
<gene>
    <name evidence="1" type="ORF">ACOLOM_LOCUS13070</name>
</gene>